<dbReference type="WBParaSite" id="SPAL_0001560810.1">
    <property type="protein sequence ID" value="SPAL_0001560810.1"/>
    <property type="gene ID" value="SPAL_0001560810"/>
</dbReference>
<dbReference type="AlphaFoldDB" id="A0A0N5CCK3"/>
<feature type="chain" id="PRO_5005895688" evidence="1">
    <location>
        <begin position="21"/>
        <end position="166"/>
    </location>
</feature>
<evidence type="ECO:0000313" key="2">
    <source>
        <dbReference type="Proteomes" id="UP000046392"/>
    </source>
</evidence>
<name>A0A0N5CCK3_STREA</name>
<evidence type="ECO:0000313" key="3">
    <source>
        <dbReference type="WBParaSite" id="SPAL_0001560810.1"/>
    </source>
</evidence>
<dbReference type="Proteomes" id="UP000046392">
    <property type="component" value="Unplaced"/>
</dbReference>
<sequence length="166" mass="19009">MKPIYSLFFFTLIINDFIFSNVIVLENGQDQSLDNYNSETLLRIRRKGGKRKNGSKYRLVSTKALSENTTTESTVTTPQVVNKKDICKGRIFGYGYGIGKTFCWIRKNTYDWNKRFKKRLDKLIGKKDTTTKNNATTIATETANRGIFGRVLAKMKVLLIPPLLLL</sequence>
<keyword evidence="1" id="KW-0732">Signal</keyword>
<feature type="signal peptide" evidence="1">
    <location>
        <begin position="1"/>
        <end position="20"/>
    </location>
</feature>
<accession>A0A0N5CCK3</accession>
<organism evidence="2 3">
    <name type="scientific">Strongyloides papillosus</name>
    <name type="common">Intestinal threadworm</name>
    <dbReference type="NCBI Taxonomy" id="174720"/>
    <lineage>
        <taxon>Eukaryota</taxon>
        <taxon>Metazoa</taxon>
        <taxon>Ecdysozoa</taxon>
        <taxon>Nematoda</taxon>
        <taxon>Chromadorea</taxon>
        <taxon>Rhabditida</taxon>
        <taxon>Tylenchina</taxon>
        <taxon>Panagrolaimomorpha</taxon>
        <taxon>Strongyloidoidea</taxon>
        <taxon>Strongyloididae</taxon>
        <taxon>Strongyloides</taxon>
    </lineage>
</organism>
<evidence type="ECO:0000256" key="1">
    <source>
        <dbReference type="SAM" id="SignalP"/>
    </source>
</evidence>
<proteinExistence type="predicted"/>
<protein>
    <submittedName>
        <fullName evidence="3">Uncharacterized protein</fullName>
    </submittedName>
</protein>
<keyword evidence="2" id="KW-1185">Reference proteome</keyword>
<reference evidence="3" key="1">
    <citation type="submission" date="2017-02" db="UniProtKB">
        <authorList>
            <consortium name="WormBaseParasite"/>
        </authorList>
    </citation>
    <scope>IDENTIFICATION</scope>
</reference>